<dbReference type="Gene3D" id="3.40.710.10">
    <property type="entry name" value="DD-peptidase/beta-lactamase superfamily"/>
    <property type="match status" value="1"/>
</dbReference>
<organism evidence="3 4">
    <name type="scientific">Tahibacter aquaticus</name>
    <dbReference type="NCBI Taxonomy" id="520092"/>
    <lineage>
        <taxon>Bacteria</taxon>
        <taxon>Pseudomonadati</taxon>
        <taxon>Pseudomonadota</taxon>
        <taxon>Gammaproteobacteria</taxon>
        <taxon>Lysobacterales</taxon>
        <taxon>Rhodanobacteraceae</taxon>
        <taxon>Tahibacter</taxon>
    </lineage>
</organism>
<evidence type="ECO:0000313" key="4">
    <source>
        <dbReference type="Proteomes" id="UP000295293"/>
    </source>
</evidence>
<dbReference type="EMBL" id="SNZH01000016">
    <property type="protein sequence ID" value="TDR39477.1"/>
    <property type="molecule type" value="Genomic_DNA"/>
</dbReference>
<keyword evidence="3" id="KW-0121">Carboxypeptidase</keyword>
<gene>
    <name evidence="3" type="ORF">DFR29_116181</name>
</gene>
<dbReference type="InterPro" id="IPR012338">
    <property type="entry name" value="Beta-lactam/transpept-like"/>
</dbReference>
<keyword evidence="4" id="KW-1185">Reference proteome</keyword>
<dbReference type="PANTHER" id="PTHR46825:SF7">
    <property type="entry name" value="D-ALANYL-D-ALANINE CARBOXYPEPTIDASE"/>
    <property type="match status" value="1"/>
</dbReference>
<keyword evidence="1" id="KW-0732">Signal</keyword>
<evidence type="ECO:0000259" key="2">
    <source>
        <dbReference type="Pfam" id="PF00144"/>
    </source>
</evidence>
<dbReference type="Pfam" id="PF00144">
    <property type="entry name" value="Beta-lactamase"/>
    <property type="match status" value="1"/>
</dbReference>
<keyword evidence="3" id="KW-0645">Protease</keyword>
<dbReference type="GO" id="GO:0004180">
    <property type="term" value="F:carboxypeptidase activity"/>
    <property type="evidence" value="ECO:0007669"/>
    <property type="project" value="UniProtKB-KW"/>
</dbReference>
<proteinExistence type="predicted"/>
<protein>
    <submittedName>
        <fullName evidence="3">D-alanyl-D-alanine carboxypeptidase</fullName>
    </submittedName>
</protein>
<accession>A0A4R6YPG1</accession>
<reference evidence="3 4" key="1">
    <citation type="submission" date="2019-03" db="EMBL/GenBank/DDBJ databases">
        <title>Genomic Encyclopedia of Type Strains, Phase IV (KMG-IV): sequencing the most valuable type-strain genomes for metagenomic binning, comparative biology and taxonomic classification.</title>
        <authorList>
            <person name="Goeker M."/>
        </authorList>
    </citation>
    <scope>NUCLEOTIDE SEQUENCE [LARGE SCALE GENOMIC DNA]</scope>
    <source>
        <strain evidence="3 4">DSM 21667</strain>
    </source>
</reference>
<comment type="caution">
    <text evidence="3">The sequence shown here is derived from an EMBL/GenBank/DDBJ whole genome shotgun (WGS) entry which is preliminary data.</text>
</comment>
<dbReference type="Proteomes" id="UP000295293">
    <property type="component" value="Unassembled WGS sequence"/>
</dbReference>
<name>A0A4R6YPG1_9GAMM</name>
<dbReference type="AlphaFoldDB" id="A0A4R6YPG1"/>
<evidence type="ECO:0000256" key="1">
    <source>
        <dbReference type="SAM" id="SignalP"/>
    </source>
</evidence>
<feature type="signal peptide" evidence="1">
    <location>
        <begin position="1"/>
        <end position="24"/>
    </location>
</feature>
<dbReference type="PANTHER" id="PTHR46825">
    <property type="entry name" value="D-ALANYL-D-ALANINE-CARBOXYPEPTIDASE/ENDOPEPTIDASE AMPH"/>
    <property type="match status" value="1"/>
</dbReference>
<dbReference type="InterPro" id="IPR001466">
    <property type="entry name" value="Beta-lactam-related"/>
</dbReference>
<feature type="chain" id="PRO_5020347076" evidence="1">
    <location>
        <begin position="25"/>
        <end position="384"/>
    </location>
</feature>
<dbReference type="RefSeq" id="WP_166654279.1">
    <property type="nucleotide sequence ID" value="NZ_SNZH01000016.1"/>
</dbReference>
<feature type="domain" description="Beta-lactamase-related" evidence="2">
    <location>
        <begin position="110"/>
        <end position="374"/>
    </location>
</feature>
<dbReference type="SUPFAM" id="SSF56601">
    <property type="entry name" value="beta-lactamase/transpeptidase-like"/>
    <property type="match status" value="1"/>
</dbReference>
<dbReference type="InterPro" id="IPR050491">
    <property type="entry name" value="AmpC-like"/>
</dbReference>
<keyword evidence="3" id="KW-0378">Hydrolase</keyword>
<evidence type="ECO:0000313" key="3">
    <source>
        <dbReference type="EMBL" id="TDR39477.1"/>
    </source>
</evidence>
<sequence>MPRTAARVAVCLLIATTAGSTATAADYTPVHCDTREIYAGRPLHAAVAVAPAPGALADTDFDAATVQRLDHAFGQIRSATAAPSIGAAIAVPGVGSWSASHTEADAPLLYWASAGKTFTAVVVLQLAEEGRLSLDTPVSHWIDDVPNGKAITLRDLLAHTSGLFSANEDRKSREKPRYRSVEENLAIARRHGAMFCAGANWRYSNTGYDLLGAIVQKVDGRPLDQAITARIIDKLGLRHTRALNAGSDTSGIAPLVSAKEKPIDPRWPGAAGPIAADAADMLRFWAALLNGQLLKPQTVADMSAAWYPMFDAGTYYGLGAMLFDVPDGERRNLWIGHAGGTPGAGALVIYSPQDKAFVAVALTGDGPAGAAVNAMLKAWRASSP</sequence>